<organism evidence="1 2">
    <name type="scientific">Eumeta variegata</name>
    <name type="common">Bagworm moth</name>
    <name type="synonym">Eumeta japonica</name>
    <dbReference type="NCBI Taxonomy" id="151549"/>
    <lineage>
        <taxon>Eukaryota</taxon>
        <taxon>Metazoa</taxon>
        <taxon>Ecdysozoa</taxon>
        <taxon>Arthropoda</taxon>
        <taxon>Hexapoda</taxon>
        <taxon>Insecta</taxon>
        <taxon>Pterygota</taxon>
        <taxon>Neoptera</taxon>
        <taxon>Endopterygota</taxon>
        <taxon>Lepidoptera</taxon>
        <taxon>Glossata</taxon>
        <taxon>Ditrysia</taxon>
        <taxon>Tineoidea</taxon>
        <taxon>Psychidae</taxon>
        <taxon>Oiketicinae</taxon>
        <taxon>Eumeta</taxon>
    </lineage>
</organism>
<gene>
    <name evidence="1" type="primary">gag</name>
    <name evidence="1" type="ORF">EVAR_71441_1</name>
</gene>
<dbReference type="AlphaFoldDB" id="A0A4C1SCW6"/>
<accession>A0A4C1SCW6</accession>
<proteinExistence type="predicted"/>
<evidence type="ECO:0000313" key="2">
    <source>
        <dbReference type="Proteomes" id="UP000299102"/>
    </source>
</evidence>
<sequence>MANPNNLIRPPIINPVPAGISQEQFNQLQTNLLGSLRQLFLTEGRTLISNVINPTQEFANLPDQVIDERYNNNLEDLEKVPDIIKSLREFSGKHTEFSSWRKSIERVLNLYEILEALPNTTPSL</sequence>
<dbReference type="OrthoDB" id="8032227at2759"/>
<protein>
    <submittedName>
        <fullName evidence="1">Retrovirus-related Gag polyprotein from transposon HMS-Beagle</fullName>
    </submittedName>
</protein>
<reference evidence="1 2" key="1">
    <citation type="journal article" date="2019" name="Commun. Biol.">
        <title>The bagworm genome reveals a unique fibroin gene that provides high tensile strength.</title>
        <authorList>
            <person name="Kono N."/>
            <person name="Nakamura H."/>
            <person name="Ohtoshi R."/>
            <person name="Tomita M."/>
            <person name="Numata K."/>
            <person name="Arakawa K."/>
        </authorList>
    </citation>
    <scope>NUCLEOTIDE SEQUENCE [LARGE SCALE GENOMIC DNA]</scope>
</reference>
<comment type="caution">
    <text evidence="1">The sequence shown here is derived from an EMBL/GenBank/DDBJ whole genome shotgun (WGS) entry which is preliminary data.</text>
</comment>
<keyword evidence="2" id="KW-1185">Reference proteome</keyword>
<name>A0A4C1SCW6_EUMVA</name>
<dbReference type="Proteomes" id="UP000299102">
    <property type="component" value="Unassembled WGS sequence"/>
</dbReference>
<evidence type="ECO:0000313" key="1">
    <source>
        <dbReference type="EMBL" id="GBO99873.1"/>
    </source>
</evidence>
<dbReference type="EMBL" id="BGZK01003315">
    <property type="protein sequence ID" value="GBO99873.1"/>
    <property type="molecule type" value="Genomic_DNA"/>
</dbReference>